<sequence length="433" mass="46884">MYRSSSPAPLTVALAAGAVLLILSSCPWDSPGTDWSDFRDVNLLVNQSFGSQDPDGSPWVPMPGLTVETGGAVDFLRWERLPDPGDPGAVAPPGGAVPDEAVYRLEVPNLFQNGDFEEDSLPGWWSATGAAAANPSLVDEPSDRISLDPIGGVRSLGLNFDGAAARYAANLEEALTDGFPQDVPQGEDVSYAFHLDYRLESDQFRLELNNNAPGTNDPLQEWLLQPQTPGDNLIYSFPGNSLTGDDGKEIARPANSNTLNRIAGTPQYFSFNSVSTPLDQDRIQGVFDNIRFVREQPHYLVLEVPYSQEGRPDLVGEGSFRFHLYVRKDPTVNDPVDGRNRFPARFISAGLVQAASAAALPAGAAAEKKELPVDDGDGWELLEWTFSGVNVPFQVQPGETAFFLVVEPGYSGDPRYLDAGSVLVAAPRLYWSP</sequence>
<evidence type="ECO:0000313" key="2">
    <source>
        <dbReference type="Proteomes" id="UP000237350"/>
    </source>
</evidence>
<gene>
    <name evidence="1" type="ORF">AU468_08775</name>
</gene>
<dbReference type="PROSITE" id="PS51257">
    <property type="entry name" value="PROKAR_LIPOPROTEIN"/>
    <property type="match status" value="1"/>
</dbReference>
<dbReference type="EMBL" id="LPWH01000069">
    <property type="protein sequence ID" value="POR01132.1"/>
    <property type="molecule type" value="Genomic_DNA"/>
</dbReference>
<dbReference type="OrthoDB" id="371311at2"/>
<accession>A0A2S4JNQ6</accession>
<comment type="caution">
    <text evidence="1">The sequence shown here is derived from an EMBL/GenBank/DDBJ whole genome shotgun (WGS) entry which is preliminary data.</text>
</comment>
<name>A0A2S4JNQ6_9SPIO</name>
<dbReference type="AlphaFoldDB" id="A0A2S4JNQ6"/>
<reference evidence="2" key="1">
    <citation type="submission" date="2015-12" db="EMBL/GenBank/DDBJ databases">
        <authorList>
            <person name="Lodha T.D."/>
            <person name="Chintalapati S."/>
            <person name="Chintalapati V.R."/>
            <person name="Sravanthi T."/>
        </authorList>
    </citation>
    <scope>NUCLEOTIDE SEQUENCE [LARGE SCALE GENOMIC DNA]</scope>
    <source>
        <strain evidence="2">JC133</strain>
    </source>
</reference>
<protein>
    <submittedName>
        <fullName evidence="1">Uncharacterized protein</fullName>
    </submittedName>
</protein>
<dbReference type="RefSeq" id="WP_103680391.1">
    <property type="nucleotide sequence ID" value="NZ_LPWH01000069.1"/>
</dbReference>
<proteinExistence type="predicted"/>
<evidence type="ECO:0000313" key="1">
    <source>
        <dbReference type="EMBL" id="POR01132.1"/>
    </source>
</evidence>
<organism evidence="1 2">
    <name type="scientific">Alkalispirochaeta sphaeroplastigenens</name>
    <dbReference type="NCBI Taxonomy" id="1187066"/>
    <lineage>
        <taxon>Bacteria</taxon>
        <taxon>Pseudomonadati</taxon>
        <taxon>Spirochaetota</taxon>
        <taxon>Spirochaetia</taxon>
        <taxon>Spirochaetales</taxon>
        <taxon>Spirochaetaceae</taxon>
        <taxon>Alkalispirochaeta</taxon>
    </lineage>
</organism>
<dbReference type="Proteomes" id="UP000237350">
    <property type="component" value="Unassembled WGS sequence"/>
</dbReference>
<keyword evidence="2" id="KW-1185">Reference proteome</keyword>